<feature type="chain" id="PRO_5040150405" description="Secreted protein" evidence="1">
    <location>
        <begin position="20"/>
        <end position="183"/>
    </location>
</feature>
<dbReference type="AlphaFoldDB" id="A0A9P5F249"/>
<feature type="signal peptide" evidence="1">
    <location>
        <begin position="1"/>
        <end position="19"/>
    </location>
</feature>
<sequence length="183" mass="20113">MQFTATLILLITAITGASAASIDPRSNPPIPPKGFDANRLPPRKDQVDGVVCNIHHLSKTGKIFYTGRHTPDGAYQYLNGLKGNAVQSAGPGRCTRVSCAHNLGVYFCNDNRHRIKVPWSKIAKYTNDIGMTCGHGVHLPNKGRKDPYGKDHFGPNGMNEDILQNGKKFSKDHWSVFINGDRC</sequence>
<evidence type="ECO:0000313" key="2">
    <source>
        <dbReference type="EMBL" id="KAF4865959.1"/>
    </source>
</evidence>
<reference evidence="2" key="1">
    <citation type="submission" date="2019-06" db="EMBL/GenBank/DDBJ databases">
        <authorList>
            <person name="Gan P."/>
            <person name="Shirasu K."/>
        </authorList>
    </citation>
    <scope>NUCLEOTIDE SEQUENCE [LARGE SCALE GENOMIC DNA]</scope>
    <source>
        <strain evidence="2">CAD2</strain>
    </source>
</reference>
<keyword evidence="3" id="KW-1185">Reference proteome</keyword>
<evidence type="ECO:0000313" key="3">
    <source>
        <dbReference type="Proteomes" id="UP000711996"/>
    </source>
</evidence>
<dbReference type="EMBL" id="QPMT01000002">
    <property type="protein sequence ID" value="KAF4865959.1"/>
    <property type="molecule type" value="Genomic_DNA"/>
</dbReference>
<proteinExistence type="predicted"/>
<keyword evidence="1" id="KW-0732">Signal</keyword>
<dbReference type="Proteomes" id="UP000711996">
    <property type="component" value="Unassembled WGS sequence"/>
</dbReference>
<protein>
    <recommendedName>
        <fullName evidence="4">Secreted protein</fullName>
    </recommendedName>
</protein>
<gene>
    <name evidence="2" type="ORF">CGCSCA2_v000778</name>
</gene>
<dbReference type="OrthoDB" id="3552888at2759"/>
<evidence type="ECO:0000256" key="1">
    <source>
        <dbReference type="SAM" id="SignalP"/>
    </source>
</evidence>
<evidence type="ECO:0008006" key="4">
    <source>
        <dbReference type="Google" id="ProtNLM"/>
    </source>
</evidence>
<comment type="caution">
    <text evidence="2">The sequence shown here is derived from an EMBL/GenBank/DDBJ whole genome shotgun (WGS) entry which is preliminary data.</text>
</comment>
<dbReference type="PANTHER" id="PTHR35605:SF1">
    <property type="entry name" value="ECP2 EFFECTOR PROTEIN DOMAIN-CONTAINING PROTEIN-RELATED"/>
    <property type="match status" value="1"/>
</dbReference>
<organism evidence="2 3">
    <name type="scientific">Colletotrichum siamense</name>
    <name type="common">Anthracnose fungus</name>
    <dbReference type="NCBI Taxonomy" id="690259"/>
    <lineage>
        <taxon>Eukaryota</taxon>
        <taxon>Fungi</taxon>
        <taxon>Dikarya</taxon>
        <taxon>Ascomycota</taxon>
        <taxon>Pezizomycotina</taxon>
        <taxon>Sordariomycetes</taxon>
        <taxon>Hypocreomycetidae</taxon>
        <taxon>Glomerellales</taxon>
        <taxon>Glomerellaceae</taxon>
        <taxon>Colletotrichum</taxon>
        <taxon>Colletotrichum gloeosporioides species complex</taxon>
    </lineage>
</organism>
<dbReference type="PANTHER" id="PTHR35605">
    <property type="entry name" value="ECP2 EFFECTOR PROTEIN DOMAIN-CONTAINING PROTEIN-RELATED"/>
    <property type="match status" value="1"/>
</dbReference>
<accession>A0A9P5F249</accession>
<name>A0A9P5F249_COLSI</name>